<dbReference type="RefSeq" id="WP_182937800.1">
    <property type="nucleotide sequence ID" value="NZ_AP022038.1"/>
</dbReference>
<dbReference type="InterPro" id="IPR000160">
    <property type="entry name" value="GGDEF_dom"/>
</dbReference>
<evidence type="ECO:0000256" key="3">
    <source>
        <dbReference type="SAM" id="Coils"/>
    </source>
</evidence>
<evidence type="ECO:0000259" key="5">
    <source>
        <dbReference type="PROSITE" id="PS50885"/>
    </source>
</evidence>
<dbReference type="EC" id="2.7.7.65" evidence="1"/>
<evidence type="ECO:0000256" key="1">
    <source>
        <dbReference type="ARBA" id="ARBA00012528"/>
    </source>
</evidence>
<dbReference type="SUPFAM" id="SSF55073">
    <property type="entry name" value="Nucleotide cyclase"/>
    <property type="match status" value="1"/>
</dbReference>
<dbReference type="Gene3D" id="6.10.340.10">
    <property type="match status" value="1"/>
</dbReference>
<dbReference type="InterPro" id="IPR050469">
    <property type="entry name" value="Diguanylate_Cyclase"/>
</dbReference>
<feature type="transmembrane region" description="Helical" evidence="4">
    <location>
        <begin position="291"/>
        <end position="311"/>
    </location>
</feature>
<organism evidence="7 8">
    <name type="scientific">Aeromonas veronii</name>
    <dbReference type="NCBI Taxonomy" id="654"/>
    <lineage>
        <taxon>Bacteria</taxon>
        <taxon>Pseudomonadati</taxon>
        <taxon>Pseudomonadota</taxon>
        <taxon>Gammaproteobacteria</taxon>
        <taxon>Aeromonadales</taxon>
        <taxon>Aeromonadaceae</taxon>
        <taxon>Aeromonas</taxon>
    </lineage>
</organism>
<dbReference type="GO" id="GO:0052621">
    <property type="term" value="F:diguanylate cyclase activity"/>
    <property type="evidence" value="ECO:0007669"/>
    <property type="project" value="UniProtKB-EC"/>
</dbReference>
<dbReference type="GO" id="GO:0016020">
    <property type="term" value="C:membrane"/>
    <property type="evidence" value="ECO:0007669"/>
    <property type="project" value="InterPro"/>
</dbReference>
<feature type="coiled-coil region" evidence="3">
    <location>
        <begin position="366"/>
        <end position="411"/>
    </location>
</feature>
<dbReference type="EMBL" id="AP022038">
    <property type="protein sequence ID" value="BBR40320.1"/>
    <property type="molecule type" value="Genomic_DNA"/>
</dbReference>
<dbReference type="Proteomes" id="UP000515442">
    <property type="component" value="Chromosome"/>
</dbReference>
<dbReference type="PROSITE" id="PS50885">
    <property type="entry name" value="HAMP"/>
    <property type="match status" value="1"/>
</dbReference>
<gene>
    <name evidence="7" type="primary">mifB</name>
    <name evidence="7" type="ORF">WP3W19E03_28450</name>
</gene>
<dbReference type="PANTHER" id="PTHR45138:SF9">
    <property type="entry name" value="DIGUANYLATE CYCLASE DGCM-RELATED"/>
    <property type="match status" value="1"/>
</dbReference>
<dbReference type="PROSITE" id="PS50887">
    <property type="entry name" value="GGDEF"/>
    <property type="match status" value="1"/>
</dbReference>
<keyword evidence="4" id="KW-0812">Transmembrane</keyword>
<keyword evidence="4" id="KW-0472">Membrane</keyword>
<dbReference type="GO" id="GO:0007165">
    <property type="term" value="P:signal transduction"/>
    <property type="evidence" value="ECO:0007669"/>
    <property type="project" value="InterPro"/>
</dbReference>
<dbReference type="Gene3D" id="3.30.70.270">
    <property type="match status" value="1"/>
</dbReference>
<evidence type="ECO:0000313" key="7">
    <source>
        <dbReference type="EMBL" id="BBR40320.1"/>
    </source>
</evidence>
<dbReference type="CDD" id="cd01949">
    <property type="entry name" value="GGDEF"/>
    <property type="match status" value="1"/>
</dbReference>
<dbReference type="PANTHER" id="PTHR45138">
    <property type="entry name" value="REGULATORY COMPONENTS OF SENSORY TRANSDUCTION SYSTEM"/>
    <property type="match status" value="1"/>
</dbReference>
<dbReference type="AlphaFoldDB" id="A0A6S5BXE5"/>
<protein>
    <recommendedName>
        <fullName evidence="1">diguanylate cyclase</fullName>
        <ecNumber evidence="1">2.7.7.65</ecNumber>
    </recommendedName>
</protein>
<dbReference type="NCBIfam" id="TIGR00254">
    <property type="entry name" value="GGDEF"/>
    <property type="match status" value="1"/>
</dbReference>
<proteinExistence type="predicted"/>
<dbReference type="Pfam" id="PF00990">
    <property type="entry name" value="GGDEF"/>
    <property type="match status" value="1"/>
</dbReference>
<feature type="domain" description="GGDEF" evidence="6">
    <location>
        <begin position="592"/>
        <end position="718"/>
    </location>
</feature>
<dbReference type="SMART" id="SM00267">
    <property type="entry name" value="GGDEF"/>
    <property type="match status" value="1"/>
</dbReference>
<feature type="domain" description="HAMP" evidence="5">
    <location>
        <begin position="312"/>
        <end position="364"/>
    </location>
</feature>
<evidence type="ECO:0000256" key="4">
    <source>
        <dbReference type="SAM" id="Phobius"/>
    </source>
</evidence>
<keyword evidence="3" id="KW-0175">Coiled coil</keyword>
<evidence type="ECO:0000313" key="8">
    <source>
        <dbReference type="Proteomes" id="UP000515442"/>
    </source>
</evidence>
<evidence type="ECO:0000259" key="6">
    <source>
        <dbReference type="PROSITE" id="PS50887"/>
    </source>
</evidence>
<dbReference type="InterPro" id="IPR029787">
    <property type="entry name" value="Nucleotide_cyclase"/>
</dbReference>
<dbReference type="InterPro" id="IPR043128">
    <property type="entry name" value="Rev_trsase/Diguanyl_cyclase"/>
</dbReference>
<sequence>MNHRTVRLGPTLIIILFTVALLPALLASVVLLTRQHQIIAQSEQSQLERALTSMTREARFRSEMIGTQINQLSQDRVLHQALDNFLFSSHARLALAAFIKSNSLLTSAYLIDDKGLVVEYINGQASHLESSNLMPQLMAWSKTREAKQGKHLLLPVDDPVLVGDMEQNRSGGLALVAPIYRNHQRAGVMQTPSGFVMAILPWRQMAQLLEPYLKGSEYLVISQGENRLYEGAHQSANATNDTVPDKERVPSKMAHPLVIGWPQLEQEITPTITLYSYSDDRVSELNKSQQLLTGSIVGMLLLVAIGCVWLTRWLTRPLRSLAALVRSYGKGNYQQQQAPLRFVEYDEVRQLLQEMAYTISDQVRALYQQNEQLQRANSEKEAFNQRLLGFNDELEQEVASQTTALRSALSREERSRHILQSWLQFGLHQQLDIDIAELASSALLQLSQLYPGHRWGLVIRRDGEPHYSLTQGVDAPLRDALQEKLIQLIDEEIRHSECQWDNTLWKIMTLPGSQSGVLFGYLMVSAEGLESEDRAILRLFAKQLAVGIEGRLFIDELARVARTDNLTGLPNRQAFEEAFHHYQAVLARHPERHLALFMLDLNGLKRTNDHYGHEAGDALLIQMARQLRTLCRQDEKIFRIGGDEFVLLAEADHLASQRLAARLEASQHHAIVQHGEHTFPLRFAIGWSSSDQTPLAELSRVADDAMYADKARFYQEQQ</sequence>
<keyword evidence="4" id="KW-1133">Transmembrane helix</keyword>
<name>A0A6S5BXE5_AERVE</name>
<evidence type="ECO:0000256" key="2">
    <source>
        <dbReference type="ARBA" id="ARBA00034247"/>
    </source>
</evidence>
<accession>A0A6S5BXE5</accession>
<reference evidence="7 8" key="1">
    <citation type="submission" date="2019-12" db="EMBL/GenBank/DDBJ databases">
        <title>complete genome sequences of Aeromonas veronii str. WP3-W19-ESBL-03 isolated from wastewater treatment plant effluent.</title>
        <authorList>
            <person name="Sekizuka T."/>
            <person name="Itokawa K."/>
            <person name="Yatsu K."/>
            <person name="Inamine Y."/>
            <person name="Kuroda M."/>
        </authorList>
    </citation>
    <scope>NUCLEOTIDE SEQUENCE [LARGE SCALE GENOMIC DNA]</scope>
    <source>
        <strain evidence="7 8">WP3-W19-ESBL-03</strain>
    </source>
</reference>
<dbReference type="InterPro" id="IPR003660">
    <property type="entry name" value="HAMP_dom"/>
</dbReference>
<comment type="catalytic activity">
    <reaction evidence="2">
        <text>2 GTP = 3',3'-c-di-GMP + 2 diphosphate</text>
        <dbReference type="Rhea" id="RHEA:24898"/>
        <dbReference type="ChEBI" id="CHEBI:33019"/>
        <dbReference type="ChEBI" id="CHEBI:37565"/>
        <dbReference type="ChEBI" id="CHEBI:58805"/>
        <dbReference type="EC" id="2.7.7.65"/>
    </reaction>
</comment>